<dbReference type="InterPro" id="IPR004167">
    <property type="entry name" value="PSBD"/>
</dbReference>
<feature type="region of interest" description="Disordered" evidence="8">
    <location>
        <begin position="265"/>
        <end position="326"/>
    </location>
</feature>
<comment type="caution">
    <text evidence="11">The sequence shown here is derived from an EMBL/GenBank/DDBJ whole genome shotgun (WGS) entry which is preliminary data.</text>
</comment>
<feature type="domain" description="Peripheral subunit-binding (PSBD)" evidence="10">
    <location>
        <begin position="226"/>
        <end position="263"/>
    </location>
</feature>
<dbReference type="EMBL" id="LAPT01000060">
    <property type="protein sequence ID" value="PXF30888.1"/>
    <property type="molecule type" value="Genomic_DNA"/>
</dbReference>
<evidence type="ECO:0000256" key="7">
    <source>
        <dbReference type="RuleBase" id="RU003423"/>
    </source>
</evidence>
<dbReference type="RefSeq" id="WP_110187678.1">
    <property type="nucleotide sequence ID" value="NZ_CP177354.1"/>
</dbReference>
<dbReference type="PANTHER" id="PTHR43178:SF5">
    <property type="entry name" value="LIPOAMIDE ACYLTRANSFERASE COMPONENT OF BRANCHED-CHAIN ALPHA-KETO ACID DEHYDROGENASE COMPLEX, MITOCHONDRIAL"/>
    <property type="match status" value="1"/>
</dbReference>
<dbReference type="SUPFAM" id="SSF51230">
    <property type="entry name" value="Single hybrid motif"/>
    <property type="match status" value="2"/>
</dbReference>
<feature type="compositionally biased region" description="Low complexity" evidence="8">
    <location>
        <begin position="274"/>
        <end position="320"/>
    </location>
</feature>
<evidence type="ECO:0000313" key="12">
    <source>
        <dbReference type="Proteomes" id="UP000248090"/>
    </source>
</evidence>
<dbReference type="InterPro" id="IPR023213">
    <property type="entry name" value="CAT-like_dom_sf"/>
</dbReference>
<dbReference type="Gene3D" id="3.30.559.10">
    <property type="entry name" value="Chloramphenicol acetyltransferase-like domain"/>
    <property type="match status" value="1"/>
</dbReference>
<keyword evidence="4 7" id="KW-0808">Transferase</keyword>
<dbReference type="PANTHER" id="PTHR43178">
    <property type="entry name" value="DIHYDROLIPOAMIDE ACETYLTRANSFERASE COMPONENT OF PYRUVATE DEHYDROGENASE COMPLEX"/>
    <property type="match status" value="1"/>
</dbReference>
<evidence type="ECO:0000259" key="9">
    <source>
        <dbReference type="PROSITE" id="PS50968"/>
    </source>
</evidence>
<dbReference type="Proteomes" id="UP000248090">
    <property type="component" value="Unassembled WGS sequence"/>
</dbReference>
<name>A0ABX5LZN4_9GAMM</name>
<dbReference type="Pfam" id="PF00364">
    <property type="entry name" value="Biotin_lipoyl"/>
    <property type="match status" value="2"/>
</dbReference>
<dbReference type="SUPFAM" id="SSF47005">
    <property type="entry name" value="Peripheral subunit-binding domain of 2-oxo acid dehydrogenase complex"/>
    <property type="match status" value="1"/>
</dbReference>
<dbReference type="Pfam" id="PF00198">
    <property type="entry name" value="2-oxoacid_dh"/>
    <property type="match status" value="1"/>
</dbReference>
<evidence type="ECO:0000259" key="10">
    <source>
        <dbReference type="PROSITE" id="PS51826"/>
    </source>
</evidence>
<comment type="subunit">
    <text evidence="3">Forms a 24-polypeptide structural core with octahedral symmetry.</text>
</comment>
<evidence type="ECO:0000313" key="11">
    <source>
        <dbReference type="EMBL" id="PXF30888.1"/>
    </source>
</evidence>
<dbReference type="InterPro" id="IPR000089">
    <property type="entry name" value="Biotin_lipoyl"/>
</dbReference>
<evidence type="ECO:0000256" key="5">
    <source>
        <dbReference type="ARBA" id="ARBA00022823"/>
    </source>
</evidence>
<keyword evidence="6 7" id="KW-0012">Acyltransferase</keyword>
<evidence type="ECO:0000256" key="1">
    <source>
        <dbReference type="ARBA" id="ARBA00001938"/>
    </source>
</evidence>
<protein>
    <recommendedName>
        <fullName evidence="7">Dihydrolipoamide acetyltransferase component of pyruvate dehydrogenase complex</fullName>
        <ecNumber evidence="7">2.3.1.-</ecNumber>
    </recommendedName>
</protein>
<keyword evidence="12" id="KW-1185">Reference proteome</keyword>
<evidence type="ECO:0000256" key="2">
    <source>
        <dbReference type="ARBA" id="ARBA00007317"/>
    </source>
</evidence>
<dbReference type="InterPro" id="IPR001078">
    <property type="entry name" value="2-oxoacid_DH_actylTfrase"/>
</dbReference>
<dbReference type="CDD" id="cd06849">
    <property type="entry name" value="lipoyl_domain"/>
    <property type="match status" value="2"/>
</dbReference>
<proteinExistence type="inferred from homology"/>
<evidence type="ECO:0000256" key="3">
    <source>
        <dbReference type="ARBA" id="ARBA00011484"/>
    </source>
</evidence>
<dbReference type="InterPro" id="IPR036625">
    <property type="entry name" value="E3-bd_dom_sf"/>
</dbReference>
<evidence type="ECO:0000256" key="6">
    <source>
        <dbReference type="ARBA" id="ARBA00023315"/>
    </source>
</evidence>
<organism evidence="11 12">
    <name type="scientific">Pokkaliibacter plantistimulans</name>
    <dbReference type="NCBI Taxonomy" id="1635171"/>
    <lineage>
        <taxon>Bacteria</taxon>
        <taxon>Pseudomonadati</taxon>
        <taxon>Pseudomonadota</taxon>
        <taxon>Gammaproteobacteria</taxon>
        <taxon>Oceanospirillales</taxon>
        <taxon>Balneatrichaceae</taxon>
        <taxon>Pokkaliibacter</taxon>
    </lineage>
</organism>
<dbReference type="EC" id="2.3.1.-" evidence="7"/>
<feature type="domain" description="Lipoyl-binding" evidence="9">
    <location>
        <begin position="2"/>
        <end position="77"/>
    </location>
</feature>
<sequence>MQIDFILPDIGEGIVECELVEWLVHEGDVIEEDQPVADVMTDKALVQIPAMHSGTVTRLYYQQGEIAKVHAPLFALDIADAAEQAANDPASTATSTTPATVNGASRIKDFILPDIGEGIVETELVEWLVKEGDLVEEDQPVADVMTDKALVQIPAMDSGRIVRLYYQQGDIARVHSPLYAIEVSGEHPPHVHTIAQLKPQSSAVSASTPAQPAALQAGVIGQGKALASPAVRRIAREMNLDLSRVAGSGKNGRVLKEDLLRLQQAPAGSPAPVDTATSPATQTSSQADAAVSQAPVSQAPVSQESVSQAQAPTKAAAPAADQGDNRIEPIRGIRAAMARQMQDSVSTIPHFTYSEELDITALDNLRQQMKARFEKDGVKLTMMPFFMKALALSIEAFPILNSRVNPDCTELTYLGDINIGMAVDTPMGLMVPNIKQVQRRSLREIAEEVGRLTQAARAGRVSQDDLKGGTITISNVGAIGGIVATPIINKPEVAIVALGRVQTLPRFGDQGQVEARKIIHISWSGDHRIIDGATMARFCNQWKSYLEDPVSMLSYLR</sequence>
<comment type="similarity">
    <text evidence="2 7">Belongs to the 2-oxoacid dehydrogenase family.</text>
</comment>
<keyword evidence="5 7" id="KW-0450">Lipoyl</keyword>
<feature type="domain" description="Lipoyl-binding" evidence="9">
    <location>
        <begin position="107"/>
        <end position="182"/>
    </location>
</feature>
<dbReference type="Gene3D" id="2.40.50.100">
    <property type="match status" value="2"/>
</dbReference>
<evidence type="ECO:0000256" key="4">
    <source>
        <dbReference type="ARBA" id="ARBA00022679"/>
    </source>
</evidence>
<dbReference type="PROSITE" id="PS51826">
    <property type="entry name" value="PSBD"/>
    <property type="match status" value="1"/>
</dbReference>
<gene>
    <name evidence="11" type="ORF">WH50_12820</name>
</gene>
<dbReference type="Gene3D" id="4.10.320.10">
    <property type="entry name" value="E3-binding domain"/>
    <property type="match status" value="1"/>
</dbReference>
<reference evidence="11 12" key="1">
    <citation type="submission" date="2015-03" db="EMBL/GenBank/DDBJ databases">
        <authorList>
            <person name="Krishnan R."/>
            <person name="Midha S."/>
            <person name="Patil P.B."/>
            <person name="Rameshkumar N."/>
        </authorList>
    </citation>
    <scope>NUCLEOTIDE SEQUENCE [LARGE SCALE GENOMIC DNA]</scope>
    <source>
        <strain evidence="11 12">L1E11</strain>
    </source>
</reference>
<dbReference type="InterPro" id="IPR050743">
    <property type="entry name" value="2-oxoacid_DH_E2_comp"/>
</dbReference>
<dbReference type="InterPro" id="IPR011053">
    <property type="entry name" value="Single_hybrid_motif"/>
</dbReference>
<evidence type="ECO:0000256" key="8">
    <source>
        <dbReference type="SAM" id="MobiDB-lite"/>
    </source>
</evidence>
<dbReference type="SUPFAM" id="SSF52777">
    <property type="entry name" value="CoA-dependent acyltransferases"/>
    <property type="match status" value="1"/>
</dbReference>
<dbReference type="PROSITE" id="PS50968">
    <property type="entry name" value="BIOTINYL_LIPOYL"/>
    <property type="match status" value="2"/>
</dbReference>
<dbReference type="Pfam" id="PF02817">
    <property type="entry name" value="E3_binding"/>
    <property type="match status" value="1"/>
</dbReference>
<accession>A0ABX5LZN4</accession>
<comment type="cofactor">
    <cofactor evidence="1 7">
        <name>(R)-lipoate</name>
        <dbReference type="ChEBI" id="CHEBI:83088"/>
    </cofactor>
</comment>